<dbReference type="OrthoDB" id="9146397at2"/>
<dbReference type="PANTHER" id="PTHR34825">
    <property type="entry name" value="CONSERVED PROTEIN, WITH A WEAK D-GALACTARATE DEHYDRATASE/ALTRONATE HYDROLASE DOMAIN"/>
    <property type="match status" value="1"/>
</dbReference>
<evidence type="ECO:0000313" key="3">
    <source>
        <dbReference type="Proteomes" id="UP000430564"/>
    </source>
</evidence>
<dbReference type="InterPro" id="IPR018631">
    <property type="entry name" value="AAA-ATPase-like_dom"/>
</dbReference>
<reference evidence="2 3" key="1">
    <citation type="submission" date="2019-10" db="EMBL/GenBank/DDBJ databases">
        <title>Genome diversity of Sutterella seckii.</title>
        <authorList>
            <person name="Chaplin A.V."/>
            <person name="Sokolova S.R."/>
            <person name="Mosin K.A."/>
            <person name="Ivanova E.L."/>
            <person name="Kochetkova T.O."/>
            <person name="Goltsov A.Y."/>
            <person name="Trofimov D.Y."/>
            <person name="Efimov B.A."/>
        </authorList>
    </citation>
    <scope>NUCLEOTIDE SEQUENCE [LARGE SCALE GENOMIC DNA]</scope>
    <source>
        <strain evidence="2 3">ASD393</strain>
    </source>
</reference>
<dbReference type="Proteomes" id="UP000430564">
    <property type="component" value="Unassembled WGS sequence"/>
</dbReference>
<protein>
    <submittedName>
        <fullName evidence="2">AAA family ATPase</fullName>
    </submittedName>
</protein>
<dbReference type="AlphaFoldDB" id="A0A6I1ELT9"/>
<proteinExistence type="predicted"/>
<comment type="caution">
    <text evidence="2">The sequence shown here is derived from an EMBL/GenBank/DDBJ whole genome shotgun (WGS) entry which is preliminary data.</text>
</comment>
<evidence type="ECO:0000313" key="2">
    <source>
        <dbReference type="EMBL" id="KAB7654647.1"/>
    </source>
</evidence>
<name>A0A6I1ELT9_9BURK</name>
<feature type="domain" description="AAA-ATPase-like" evidence="1">
    <location>
        <begin position="30"/>
        <end position="271"/>
    </location>
</feature>
<evidence type="ECO:0000259" key="1">
    <source>
        <dbReference type="Pfam" id="PF09820"/>
    </source>
</evidence>
<dbReference type="Pfam" id="PF09820">
    <property type="entry name" value="AAA-ATPase_like"/>
    <property type="match status" value="1"/>
</dbReference>
<accession>A0A6I1ELT9</accession>
<organism evidence="2 3">
    <name type="scientific">Sutterella seckii</name>
    <dbReference type="NCBI Taxonomy" id="1944635"/>
    <lineage>
        <taxon>Bacteria</taxon>
        <taxon>Pseudomonadati</taxon>
        <taxon>Pseudomonadota</taxon>
        <taxon>Betaproteobacteria</taxon>
        <taxon>Burkholderiales</taxon>
        <taxon>Sutterellaceae</taxon>
        <taxon>Sutterella</taxon>
    </lineage>
</organism>
<dbReference type="EMBL" id="WEHX01000098">
    <property type="protein sequence ID" value="KAB7654647.1"/>
    <property type="molecule type" value="Genomic_DNA"/>
</dbReference>
<sequence length="353" mass="39438">MFQIILHVRLNRSGSLCRRGCVVKKKSIAVGNSSFITLIEGSRCYVDKTAAFQPLIESGTLVDLITRPQGFGKTLFLDSLNCFLAIDMENPGSTAKQHQHFKGLKVAENQDFCRKYMGQVPVLALSLKGVDGATFEDAYRALVQIIAEAAQAHAYLLKSPRLTEENKKLLRKYQSLDFMRDPGNIDYASGFLRNMLFFLAKHFDRQAMLFLDDYDVPLARAVSHGYYTEMSDFCRAFLDILKPEAGPLVNHRPVLQKALLTGCLCGSKEGILPGINNVVVNTVSSNNMHLSSSMGFTEPEVRALLDYYGLSSRLEDVRHWYGGYCFGSSEIFCPQDLLNFCEKALASADPRDL</sequence>
<dbReference type="PANTHER" id="PTHR34825:SF1">
    <property type="entry name" value="AAA-ATPASE-LIKE DOMAIN-CONTAINING PROTEIN"/>
    <property type="match status" value="1"/>
</dbReference>
<gene>
    <name evidence="2" type="ORF">GBM95_10160</name>
</gene>